<keyword evidence="1" id="KW-1133">Transmembrane helix</keyword>
<accession>A0AAD7P2C1</accession>
<feature type="transmembrane region" description="Helical" evidence="1">
    <location>
        <begin position="6"/>
        <end position="27"/>
    </location>
</feature>
<organism evidence="2 3">
    <name type="scientific">Mycena maculata</name>
    <dbReference type="NCBI Taxonomy" id="230809"/>
    <lineage>
        <taxon>Eukaryota</taxon>
        <taxon>Fungi</taxon>
        <taxon>Dikarya</taxon>
        <taxon>Basidiomycota</taxon>
        <taxon>Agaricomycotina</taxon>
        <taxon>Agaricomycetes</taxon>
        <taxon>Agaricomycetidae</taxon>
        <taxon>Agaricales</taxon>
        <taxon>Marasmiineae</taxon>
        <taxon>Mycenaceae</taxon>
        <taxon>Mycena</taxon>
    </lineage>
</organism>
<reference evidence="2" key="1">
    <citation type="submission" date="2023-03" db="EMBL/GenBank/DDBJ databases">
        <title>Massive genome expansion in bonnet fungi (Mycena s.s.) driven by repeated elements and novel gene families across ecological guilds.</title>
        <authorList>
            <consortium name="Lawrence Berkeley National Laboratory"/>
            <person name="Harder C.B."/>
            <person name="Miyauchi S."/>
            <person name="Viragh M."/>
            <person name="Kuo A."/>
            <person name="Thoen E."/>
            <person name="Andreopoulos B."/>
            <person name="Lu D."/>
            <person name="Skrede I."/>
            <person name="Drula E."/>
            <person name="Henrissat B."/>
            <person name="Morin E."/>
            <person name="Kohler A."/>
            <person name="Barry K."/>
            <person name="LaButti K."/>
            <person name="Morin E."/>
            <person name="Salamov A."/>
            <person name="Lipzen A."/>
            <person name="Mereny Z."/>
            <person name="Hegedus B."/>
            <person name="Baldrian P."/>
            <person name="Stursova M."/>
            <person name="Weitz H."/>
            <person name="Taylor A."/>
            <person name="Grigoriev I.V."/>
            <person name="Nagy L.G."/>
            <person name="Martin F."/>
            <person name="Kauserud H."/>
        </authorList>
    </citation>
    <scope>NUCLEOTIDE SEQUENCE</scope>
    <source>
        <strain evidence="2">CBHHK188m</strain>
    </source>
</reference>
<name>A0AAD7P2C1_9AGAR</name>
<feature type="transmembrane region" description="Helical" evidence="1">
    <location>
        <begin position="99"/>
        <end position="123"/>
    </location>
</feature>
<gene>
    <name evidence="2" type="ORF">DFH07DRAFT_763493</name>
</gene>
<feature type="transmembrane region" description="Helical" evidence="1">
    <location>
        <begin position="68"/>
        <end position="87"/>
    </location>
</feature>
<sequence>MSSLDSTLGVLELGGIFSTLLFGITTVQTFHYYRDYPRDAMISRIVIYSMTVTFYGQPEHLAHPPPTLALTLVSVTIIVAVMQIYFINRIRLVSKKWLLPALCLILTLFRFGACVAMLAVVLINANLFILKQEGWRTNLLLGPLLRPSRSTINNRDSGHLNIYRQFSISILSTVPMQSSVWWDEGRPFSRIYMKCWSTDEFFSADVPESGKNKVTGHPVFKFDSRRRAARNDTKTD</sequence>
<comment type="caution">
    <text evidence="2">The sequence shown here is derived from an EMBL/GenBank/DDBJ whole genome shotgun (WGS) entry which is preliminary data.</text>
</comment>
<keyword evidence="1" id="KW-0472">Membrane</keyword>
<keyword evidence="3" id="KW-1185">Reference proteome</keyword>
<dbReference type="AlphaFoldDB" id="A0AAD7P2C1"/>
<evidence type="ECO:0000256" key="1">
    <source>
        <dbReference type="SAM" id="Phobius"/>
    </source>
</evidence>
<keyword evidence="1" id="KW-0812">Transmembrane</keyword>
<dbReference type="Proteomes" id="UP001215280">
    <property type="component" value="Unassembled WGS sequence"/>
</dbReference>
<dbReference type="EMBL" id="JARJLG010000001">
    <property type="protein sequence ID" value="KAJ7784878.1"/>
    <property type="molecule type" value="Genomic_DNA"/>
</dbReference>
<evidence type="ECO:0000313" key="3">
    <source>
        <dbReference type="Proteomes" id="UP001215280"/>
    </source>
</evidence>
<proteinExistence type="predicted"/>
<protein>
    <submittedName>
        <fullName evidence="2">Uncharacterized protein</fullName>
    </submittedName>
</protein>
<evidence type="ECO:0000313" key="2">
    <source>
        <dbReference type="EMBL" id="KAJ7784878.1"/>
    </source>
</evidence>